<dbReference type="EMBL" id="BKCJ010028114">
    <property type="protein sequence ID" value="GEV59288.1"/>
    <property type="molecule type" value="Genomic_DNA"/>
</dbReference>
<gene>
    <name evidence="1" type="ORF">Tci_131265</name>
</gene>
<accession>A0A699GNF4</accession>
<keyword evidence="1" id="KW-0808">Transferase</keyword>
<keyword evidence="1" id="KW-0695">RNA-directed DNA polymerase</keyword>
<keyword evidence="1" id="KW-0548">Nucleotidyltransferase</keyword>
<organism evidence="1">
    <name type="scientific">Tanacetum cinerariifolium</name>
    <name type="common">Dalmatian daisy</name>
    <name type="synonym">Chrysanthemum cinerariifolium</name>
    <dbReference type="NCBI Taxonomy" id="118510"/>
    <lineage>
        <taxon>Eukaryota</taxon>
        <taxon>Viridiplantae</taxon>
        <taxon>Streptophyta</taxon>
        <taxon>Embryophyta</taxon>
        <taxon>Tracheophyta</taxon>
        <taxon>Spermatophyta</taxon>
        <taxon>Magnoliopsida</taxon>
        <taxon>eudicotyledons</taxon>
        <taxon>Gunneridae</taxon>
        <taxon>Pentapetalae</taxon>
        <taxon>asterids</taxon>
        <taxon>campanulids</taxon>
        <taxon>Asterales</taxon>
        <taxon>Asteraceae</taxon>
        <taxon>Asteroideae</taxon>
        <taxon>Anthemideae</taxon>
        <taxon>Anthemidinae</taxon>
        <taxon>Tanacetum</taxon>
    </lineage>
</organism>
<evidence type="ECO:0000313" key="1">
    <source>
        <dbReference type="EMBL" id="GEV59288.1"/>
    </source>
</evidence>
<dbReference type="GO" id="GO:0003964">
    <property type="term" value="F:RNA-directed DNA polymerase activity"/>
    <property type="evidence" value="ECO:0007669"/>
    <property type="project" value="UniProtKB-KW"/>
</dbReference>
<dbReference type="AlphaFoldDB" id="A0A699GNF4"/>
<sequence length="76" mass="8733">MLDEKLVLVDDDGKPLKMVDDPINTHSDSEVEEVFKQRETYIEDSCDDNDFDNCGLTKDQLKIANAFDINIRGQLR</sequence>
<reference evidence="1" key="1">
    <citation type="journal article" date="2019" name="Sci. Rep.">
        <title>Draft genome of Tanacetum cinerariifolium, the natural source of mosquito coil.</title>
        <authorList>
            <person name="Yamashiro T."/>
            <person name="Shiraishi A."/>
            <person name="Satake H."/>
            <person name="Nakayama K."/>
        </authorList>
    </citation>
    <scope>NUCLEOTIDE SEQUENCE</scope>
</reference>
<comment type="caution">
    <text evidence="1">The sequence shown here is derived from an EMBL/GenBank/DDBJ whole genome shotgun (WGS) entry which is preliminary data.</text>
</comment>
<protein>
    <submittedName>
        <fullName evidence="1">RNA-directed DNA polymerase, eukaryota</fullName>
    </submittedName>
</protein>
<name>A0A699GNF4_TANCI</name>
<proteinExistence type="predicted"/>